<accession>A0A1X9M621</accession>
<dbReference type="KEGG" id="bkw:BkAM31D_02915"/>
<evidence type="ECO:0000256" key="1">
    <source>
        <dbReference type="SAM" id="Phobius"/>
    </source>
</evidence>
<evidence type="ECO:0000313" key="2">
    <source>
        <dbReference type="EMBL" id="ARK28889.1"/>
    </source>
</evidence>
<keyword evidence="3" id="KW-1185">Reference proteome</keyword>
<dbReference type="STRING" id="199441.BkAM31D_02915"/>
<dbReference type="InterPro" id="IPR004711">
    <property type="entry name" value="Benzoate_Transporter"/>
</dbReference>
<feature type="transmembrane region" description="Helical" evidence="1">
    <location>
        <begin position="182"/>
        <end position="205"/>
    </location>
</feature>
<feature type="transmembrane region" description="Helical" evidence="1">
    <location>
        <begin position="328"/>
        <end position="350"/>
    </location>
</feature>
<gene>
    <name evidence="2" type="primary">ydcO_3</name>
    <name evidence="2" type="ORF">BkAM31D_02915</name>
</gene>
<feature type="transmembrane region" description="Helical" evidence="1">
    <location>
        <begin position="302"/>
        <end position="322"/>
    </location>
</feature>
<sequence length="421" mass="44363">MMKIEKGVGYKNVISDLRQDINSRNVASGLVAGIFGLSVGLVFISAGTVAGLGTGLIMMWITSFYLINGLFGILVPAYYRQPLAMANSIPGALLFTAAIPMVGLGPVLGATLIAGLISLLVGFSGAMGKVMRFTPTPIVMGMIAGVLLNFGLNMVRPLESALLPTILMIGTFLVLTKLAPKFPAVLGSLAVGIIYLLISGINFSGIEFVVDYPRFVMPEFTLEAFLAYGLPLAIILVGMETPVGVSMLKSAGYKRIPTNGITAVNGFATMISSFFHLHSTCIAGPMTAICSSPDSGKREGRWVAAVIVGVIFTVSAPFYGGIVNLFEVLPGFFIAIIAGLALVKVLISAMSESFGSTHRLGAIFAFLVASSGIQIFSIGAAFWALVVGIVVSLVVETKDFKFGQQEEDYEESELELKSKGA</sequence>
<keyword evidence="1" id="KW-0812">Transmembrane</keyword>
<dbReference type="PANTHER" id="PTHR30199:SF0">
    <property type="entry name" value="INNER MEMBRANE PROTEIN YDCO"/>
    <property type="match status" value="1"/>
</dbReference>
<evidence type="ECO:0000313" key="3">
    <source>
        <dbReference type="Proteomes" id="UP000193006"/>
    </source>
</evidence>
<dbReference type="PANTHER" id="PTHR30199">
    <property type="entry name" value="MFS FAMILY TRANSPORTER, PREDICTED SUBSTRATE BENZOATE"/>
    <property type="match status" value="1"/>
</dbReference>
<dbReference type="RefSeq" id="WP_084372370.1">
    <property type="nucleotide sequence ID" value="NZ_CP020814.1"/>
</dbReference>
<dbReference type="GO" id="GO:0005886">
    <property type="term" value="C:plasma membrane"/>
    <property type="evidence" value="ECO:0007669"/>
    <property type="project" value="TreeGrafter"/>
</dbReference>
<dbReference type="Proteomes" id="UP000193006">
    <property type="component" value="Chromosome"/>
</dbReference>
<feature type="transmembrane region" description="Helical" evidence="1">
    <location>
        <begin position="26"/>
        <end position="44"/>
    </location>
</feature>
<name>A0A1X9M621_9BACI</name>
<organism evidence="2 3">
    <name type="scientific">Halalkalibacter krulwichiae</name>
    <dbReference type="NCBI Taxonomy" id="199441"/>
    <lineage>
        <taxon>Bacteria</taxon>
        <taxon>Bacillati</taxon>
        <taxon>Bacillota</taxon>
        <taxon>Bacilli</taxon>
        <taxon>Bacillales</taxon>
        <taxon>Bacillaceae</taxon>
        <taxon>Halalkalibacter</taxon>
    </lineage>
</organism>
<feature type="transmembrane region" description="Helical" evidence="1">
    <location>
        <begin position="133"/>
        <end position="152"/>
    </location>
</feature>
<keyword evidence="1" id="KW-1133">Transmembrane helix</keyword>
<feature type="transmembrane region" description="Helical" evidence="1">
    <location>
        <begin position="362"/>
        <end position="395"/>
    </location>
</feature>
<feature type="transmembrane region" description="Helical" evidence="1">
    <location>
        <begin position="158"/>
        <end position="175"/>
    </location>
</feature>
<dbReference type="GO" id="GO:0042925">
    <property type="term" value="F:benzoate transmembrane transporter activity"/>
    <property type="evidence" value="ECO:0007669"/>
    <property type="project" value="InterPro"/>
</dbReference>
<keyword evidence="1" id="KW-0472">Membrane</keyword>
<dbReference type="AlphaFoldDB" id="A0A1X9M621"/>
<dbReference type="Pfam" id="PF03594">
    <property type="entry name" value="BenE"/>
    <property type="match status" value="1"/>
</dbReference>
<reference evidence="2 3" key="1">
    <citation type="submission" date="2017-04" db="EMBL/GenBank/DDBJ databases">
        <title>Bacillus krulwichiae AM31D Genome sequencing and assembly.</title>
        <authorList>
            <person name="Krulwich T.A."/>
            <person name="Anastor L."/>
            <person name="Ehrlich R."/>
            <person name="Ehrlich G.D."/>
            <person name="Janto B."/>
        </authorList>
    </citation>
    <scope>NUCLEOTIDE SEQUENCE [LARGE SCALE GENOMIC DNA]</scope>
    <source>
        <strain evidence="2 3">AM31D</strain>
    </source>
</reference>
<feature type="transmembrane region" description="Helical" evidence="1">
    <location>
        <begin position="91"/>
        <end position="121"/>
    </location>
</feature>
<dbReference type="EMBL" id="CP020814">
    <property type="protein sequence ID" value="ARK28889.1"/>
    <property type="molecule type" value="Genomic_DNA"/>
</dbReference>
<proteinExistence type="predicted"/>
<feature type="transmembrane region" description="Helical" evidence="1">
    <location>
        <begin position="56"/>
        <end position="79"/>
    </location>
</feature>
<feature type="transmembrane region" description="Helical" evidence="1">
    <location>
        <begin position="225"/>
        <end position="245"/>
    </location>
</feature>
<protein>
    <submittedName>
        <fullName evidence="2">Inner membrane protein YdcO</fullName>
    </submittedName>
</protein>